<dbReference type="PANTHER" id="PTHR48462:SF1">
    <property type="entry name" value="PROTEIN, PUTATIVE-RELATED"/>
    <property type="match status" value="1"/>
</dbReference>
<name>A0ABQ5BIB8_9ASTR</name>
<keyword evidence="2" id="KW-1185">Reference proteome</keyword>
<protein>
    <submittedName>
        <fullName evidence="1">Uncharacterized protein</fullName>
    </submittedName>
</protein>
<evidence type="ECO:0000313" key="2">
    <source>
        <dbReference type="Proteomes" id="UP001151760"/>
    </source>
</evidence>
<dbReference type="Proteomes" id="UP001151760">
    <property type="component" value="Unassembled WGS sequence"/>
</dbReference>
<reference evidence="1" key="2">
    <citation type="submission" date="2022-01" db="EMBL/GenBank/DDBJ databases">
        <authorList>
            <person name="Yamashiro T."/>
            <person name="Shiraishi A."/>
            <person name="Satake H."/>
            <person name="Nakayama K."/>
        </authorList>
    </citation>
    <scope>NUCLEOTIDE SEQUENCE</scope>
</reference>
<gene>
    <name evidence="1" type="ORF">Tco_0860844</name>
</gene>
<evidence type="ECO:0000313" key="1">
    <source>
        <dbReference type="EMBL" id="GJT13802.1"/>
    </source>
</evidence>
<dbReference type="EMBL" id="BQNB010013261">
    <property type="protein sequence ID" value="GJT13802.1"/>
    <property type="molecule type" value="Genomic_DNA"/>
</dbReference>
<comment type="caution">
    <text evidence="1">The sequence shown here is derived from an EMBL/GenBank/DDBJ whole genome shotgun (WGS) entry which is preliminary data.</text>
</comment>
<organism evidence="1 2">
    <name type="scientific">Tanacetum coccineum</name>
    <dbReference type="NCBI Taxonomy" id="301880"/>
    <lineage>
        <taxon>Eukaryota</taxon>
        <taxon>Viridiplantae</taxon>
        <taxon>Streptophyta</taxon>
        <taxon>Embryophyta</taxon>
        <taxon>Tracheophyta</taxon>
        <taxon>Spermatophyta</taxon>
        <taxon>Magnoliopsida</taxon>
        <taxon>eudicotyledons</taxon>
        <taxon>Gunneridae</taxon>
        <taxon>Pentapetalae</taxon>
        <taxon>asterids</taxon>
        <taxon>campanulids</taxon>
        <taxon>Asterales</taxon>
        <taxon>Asteraceae</taxon>
        <taxon>Asteroideae</taxon>
        <taxon>Anthemideae</taxon>
        <taxon>Anthemidinae</taxon>
        <taxon>Tanacetum</taxon>
    </lineage>
</organism>
<dbReference type="PANTHER" id="PTHR48462">
    <property type="entry name" value="PROTEIN, PUTATIVE-RELATED"/>
    <property type="match status" value="1"/>
</dbReference>
<accession>A0ABQ5BIB8</accession>
<sequence>MVDFVPGWAVIDVTQRKRSKYMDKCAAIGYGFLPFSFSSLGELEADAVILLKRIRKFSITQDIRARTAIHIFNRIGFAIAKGVGAQIVSPTPLYFFVNPMNF</sequence>
<proteinExistence type="predicted"/>
<reference evidence="1" key="1">
    <citation type="journal article" date="2022" name="Int. J. Mol. Sci.">
        <title>Draft Genome of Tanacetum Coccineum: Genomic Comparison of Closely Related Tanacetum-Family Plants.</title>
        <authorList>
            <person name="Yamashiro T."/>
            <person name="Shiraishi A."/>
            <person name="Nakayama K."/>
            <person name="Satake H."/>
        </authorList>
    </citation>
    <scope>NUCLEOTIDE SEQUENCE</scope>
</reference>